<dbReference type="PANTHER" id="PTHR10693">
    <property type="entry name" value="RAS GTPASE-ACTIVATING PROTEIN-BINDING PROTEIN"/>
    <property type="match status" value="1"/>
</dbReference>
<dbReference type="InterPro" id="IPR018222">
    <property type="entry name" value="Nuclear_transport_factor_2_euk"/>
</dbReference>
<keyword evidence="1 2" id="KW-0694">RNA-binding</keyword>
<dbReference type="CDD" id="cd00780">
    <property type="entry name" value="NTF2"/>
    <property type="match status" value="1"/>
</dbReference>
<dbReference type="Proteomes" id="UP001318860">
    <property type="component" value="Unassembled WGS sequence"/>
</dbReference>
<dbReference type="Pfam" id="PF02136">
    <property type="entry name" value="NTF2"/>
    <property type="match status" value="1"/>
</dbReference>
<feature type="compositionally biased region" description="Low complexity" evidence="3">
    <location>
        <begin position="429"/>
        <end position="454"/>
    </location>
</feature>
<dbReference type="Pfam" id="PF00076">
    <property type="entry name" value="RRM_1"/>
    <property type="match status" value="1"/>
</dbReference>
<dbReference type="PROSITE" id="PS50177">
    <property type="entry name" value="NTF2_DOMAIN"/>
    <property type="match status" value="1"/>
</dbReference>
<evidence type="ECO:0000256" key="1">
    <source>
        <dbReference type="ARBA" id="ARBA00022884"/>
    </source>
</evidence>
<evidence type="ECO:0000313" key="6">
    <source>
        <dbReference type="EMBL" id="KAK6133951.1"/>
    </source>
</evidence>
<feature type="domain" description="RRM" evidence="4">
    <location>
        <begin position="351"/>
        <end position="429"/>
    </location>
</feature>
<feature type="region of interest" description="Disordered" evidence="3">
    <location>
        <begin position="187"/>
        <end position="211"/>
    </location>
</feature>
<feature type="compositionally biased region" description="Polar residues" evidence="3">
    <location>
        <begin position="187"/>
        <end position="203"/>
    </location>
</feature>
<dbReference type="Gene3D" id="3.10.450.50">
    <property type="match status" value="1"/>
</dbReference>
<keyword evidence="7" id="KW-1185">Reference proteome</keyword>
<dbReference type="EMBL" id="JABTTQ020001195">
    <property type="protein sequence ID" value="KAK6133951.1"/>
    <property type="molecule type" value="Genomic_DNA"/>
</dbReference>
<evidence type="ECO:0000313" key="7">
    <source>
        <dbReference type="Proteomes" id="UP001318860"/>
    </source>
</evidence>
<dbReference type="SUPFAM" id="SSF54427">
    <property type="entry name" value="NTF2-like"/>
    <property type="match status" value="1"/>
</dbReference>
<feature type="domain" description="NTF2" evidence="5">
    <location>
        <begin position="59"/>
        <end position="175"/>
    </location>
</feature>
<comment type="caution">
    <text evidence="6">The sequence shown here is derived from an EMBL/GenBank/DDBJ whole genome shotgun (WGS) entry which is preliminary data.</text>
</comment>
<dbReference type="SMART" id="SM00360">
    <property type="entry name" value="RRM"/>
    <property type="match status" value="1"/>
</dbReference>
<dbReference type="CDD" id="cd00590">
    <property type="entry name" value="RRM_SF"/>
    <property type="match status" value="1"/>
</dbReference>
<dbReference type="InterPro" id="IPR035979">
    <property type="entry name" value="RBD_domain_sf"/>
</dbReference>
<dbReference type="InterPro" id="IPR032710">
    <property type="entry name" value="NTF2-like_dom_sf"/>
</dbReference>
<dbReference type="Gene3D" id="3.30.70.330">
    <property type="match status" value="1"/>
</dbReference>
<protein>
    <recommendedName>
        <fullName evidence="8">G3BP-like protein</fullName>
    </recommendedName>
</protein>
<evidence type="ECO:0000256" key="2">
    <source>
        <dbReference type="PROSITE-ProRule" id="PRU00176"/>
    </source>
</evidence>
<dbReference type="InterPro" id="IPR002075">
    <property type="entry name" value="NTF2_dom"/>
</dbReference>
<evidence type="ECO:0000259" key="4">
    <source>
        <dbReference type="PROSITE" id="PS50102"/>
    </source>
</evidence>
<proteinExistence type="predicted"/>
<feature type="compositionally biased region" description="Basic and acidic residues" evidence="3">
    <location>
        <begin position="455"/>
        <end position="472"/>
    </location>
</feature>
<accession>A0ABR0VHZ9</accession>
<gene>
    <name evidence="6" type="ORF">DH2020_032309</name>
</gene>
<name>A0ABR0VHZ9_REHGL</name>
<organism evidence="6 7">
    <name type="scientific">Rehmannia glutinosa</name>
    <name type="common">Chinese foxglove</name>
    <dbReference type="NCBI Taxonomy" id="99300"/>
    <lineage>
        <taxon>Eukaryota</taxon>
        <taxon>Viridiplantae</taxon>
        <taxon>Streptophyta</taxon>
        <taxon>Embryophyta</taxon>
        <taxon>Tracheophyta</taxon>
        <taxon>Spermatophyta</taxon>
        <taxon>Magnoliopsida</taxon>
        <taxon>eudicotyledons</taxon>
        <taxon>Gunneridae</taxon>
        <taxon>Pentapetalae</taxon>
        <taxon>asterids</taxon>
        <taxon>lamiids</taxon>
        <taxon>Lamiales</taxon>
        <taxon>Orobanchaceae</taxon>
        <taxon>Rehmannieae</taxon>
        <taxon>Rehmannia</taxon>
    </lineage>
</organism>
<dbReference type="InterPro" id="IPR039539">
    <property type="entry name" value="Ras_GTPase_bind_prot"/>
</dbReference>
<dbReference type="PROSITE" id="PS50102">
    <property type="entry name" value="RRM"/>
    <property type="match status" value="1"/>
</dbReference>
<evidence type="ECO:0000256" key="3">
    <source>
        <dbReference type="SAM" id="MobiDB-lite"/>
    </source>
</evidence>
<dbReference type="InterPro" id="IPR000504">
    <property type="entry name" value="RRM_dom"/>
</dbReference>
<dbReference type="InterPro" id="IPR012677">
    <property type="entry name" value="Nucleotide-bd_a/b_plait_sf"/>
</dbReference>
<feature type="region of interest" description="Disordered" evidence="3">
    <location>
        <begin position="428"/>
        <end position="488"/>
    </location>
</feature>
<dbReference type="PANTHER" id="PTHR10693:SF20">
    <property type="entry name" value="AT27578P"/>
    <property type="match status" value="1"/>
</dbReference>
<reference evidence="6 7" key="1">
    <citation type="journal article" date="2021" name="Comput. Struct. Biotechnol. J.">
        <title>De novo genome assembly of the potent medicinal plant Rehmannia glutinosa using nanopore technology.</title>
        <authorList>
            <person name="Ma L."/>
            <person name="Dong C."/>
            <person name="Song C."/>
            <person name="Wang X."/>
            <person name="Zheng X."/>
            <person name="Niu Y."/>
            <person name="Chen S."/>
            <person name="Feng W."/>
        </authorList>
    </citation>
    <scope>NUCLEOTIDE SEQUENCE [LARGE SCALE GENOMIC DNA]</scope>
    <source>
        <strain evidence="6">DH-2019</strain>
    </source>
</reference>
<dbReference type="SUPFAM" id="SSF54928">
    <property type="entry name" value="RNA-binding domain, RBD"/>
    <property type="match status" value="1"/>
</dbReference>
<evidence type="ECO:0000259" key="5">
    <source>
        <dbReference type="PROSITE" id="PS50177"/>
    </source>
</evidence>
<evidence type="ECO:0008006" key="8">
    <source>
        <dbReference type="Google" id="ProtNLM"/>
    </source>
</evidence>
<sequence length="488" mass="52862">MIVRNPLDTLLGYFALRLCYNLLQSFRVLVSNLHNFVMLVEMLFHTVLDMAVKMLPQVVADAFVKQYYMILNKCPENAHKFYGESSLLGWPGPDGVVTPVTTLSGISDKILSSDYKDCSVEVKTVDAQESQDGGVIVVVTGSLTEKDDVKKNFLQTFFLAKQEKGFFVLNDILRFLGACGSTTNTAPTMQSSGNISDSPTSSPVKAADENGKIKEESDLPISKDTVAKVLLLKLPLLLVKKSHQLLHGIKCKSAFCCSASNARVPSVVVPASNVALKVSYASMVAKETAVTSPKPAIVTPKASVSLGNGAPKVPTLNDVVSKAIASSFKIAAKLPTGGNSTPDASANADVRGIYIGRLPYNITKQGIVDVLKQFGPVRRYSDSVQIRRHEDGFCCGFVEFESADSARRAVEVHHVKFGEKEAYIAYKKSSGNRGNDGGSRSPTRGGFRNGNFRGWENEATHNGRSQNEDKGRAKGAQRSRSSGRDRLN</sequence>